<proteinExistence type="predicted"/>
<keyword evidence="2" id="KW-1185">Reference proteome</keyword>
<protein>
    <submittedName>
        <fullName evidence="1">Uncharacterized protein</fullName>
    </submittedName>
</protein>
<comment type="caution">
    <text evidence="1">The sequence shown here is derived from an EMBL/GenBank/DDBJ whole genome shotgun (WGS) entry which is preliminary data.</text>
</comment>
<dbReference type="AlphaFoldDB" id="A0AA88VEY4"/>
<dbReference type="EMBL" id="JAVXUP010002153">
    <property type="protein sequence ID" value="KAK3005270.1"/>
    <property type="molecule type" value="Genomic_DNA"/>
</dbReference>
<name>A0AA88VEY4_9ASTE</name>
<reference evidence="1" key="1">
    <citation type="submission" date="2022-12" db="EMBL/GenBank/DDBJ databases">
        <title>Draft genome assemblies for two species of Escallonia (Escalloniales).</title>
        <authorList>
            <person name="Chanderbali A."/>
            <person name="Dervinis C."/>
            <person name="Anghel I."/>
            <person name="Soltis D."/>
            <person name="Soltis P."/>
            <person name="Zapata F."/>
        </authorList>
    </citation>
    <scope>NUCLEOTIDE SEQUENCE</scope>
    <source>
        <strain evidence="1">UCBG64.0493</strain>
        <tissue evidence="1">Leaf</tissue>
    </source>
</reference>
<evidence type="ECO:0000313" key="2">
    <source>
        <dbReference type="Proteomes" id="UP001188597"/>
    </source>
</evidence>
<accession>A0AA88VEY4</accession>
<evidence type="ECO:0000313" key="1">
    <source>
        <dbReference type="EMBL" id="KAK3005270.1"/>
    </source>
</evidence>
<gene>
    <name evidence="1" type="ORF">RJ639_016457</name>
</gene>
<sequence>MNQRMLLHLLGQVTTTMVETILRKVLDDDAMIPHFNKPSSMEAGTAVGTEALKEWSEVRAPSETSDRTWTEGSYVRNLTLSQFDAFPLPCPFSVTNCVKWVGSFEGVDGSTYIKAINMFKPILEAEVHGSVPRKKISLGPQRFMPQSISNNGRGILGNGDLSGNSKLFNRGVFNE</sequence>
<dbReference type="Proteomes" id="UP001188597">
    <property type="component" value="Unassembled WGS sequence"/>
</dbReference>
<organism evidence="1 2">
    <name type="scientific">Escallonia herrerae</name>
    <dbReference type="NCBI Taxonomy" id="1293975"/>
    <lineage>
        <taxon>Eukaryota</taxon>
        <taxon>Viridiplantae</taxon>
        <taxon>Streptophyta</taxon>
        <taxon>Embryophyta</taxon>
        <taxon>Tracheophyta</taxon>
        <taxon>Spermatophyta</taxon>
        <taxon>Magnoliopsida</taxon>
        <taxon>eudicotyledons</taxon>
        <taxon>Gunneridae</taxon>
        <taxon>Pentapetalae</taxon>
        <taxon>asterids</taxon>
        <taxon>campanulids</taxon>
        <taxon>Escalloniales</taxon>
        <taxon>Escalloniaceae</taxon>
        <taxon>Escallonia</taxon>
    </lineage>
</organism>